<sequence length="72" mass="8103">MNIILTEKDLDVALEAGDSYHEIMDHVTCVLFEKALVKTRGNKTHAADPLKINRGTLNSILKRTKARKEAKK</sequence>
<evidence type="ECO:0000313" key="3">
    <source>
        <dbReference type="Proteomes" id="UP001055514"/>
    </source>
</evidence>
<dbReference type="RefSeq" id="WP_126117487.1">
    <property type="nucleotide sequence ID" value="NZ_CP029610.1"/>
</dbReference>
<dbReference type="Pfam" id="PF02954">
    <property type="entry name" value="HTH_8"/>
    <property type="match status" value="1"/>
</dbReference>
<dbReference type="Proteomes" id="UP001055514">
    <property type="component" value="Chromosome"/>
</dbReference>
<reference evidence="2" key="1">
    <citation type="submission" date="2022-04" db="EMBL/GenBank/DDBJ databases">
        <title>Emergence of ST220 Acinetobacter pittii strain in bloodstream infection, which co-producing chromosomal NDM-1 and OXA-820 carbapenemases.</title>
        <authorList>
            <person name="Tian C."/>
            <person name="Xing M."/>
            <person name="Fu L."/>
            <person name="Xia D."/>
        </authorList>
    </citation>
    <scope>NUCLEOTIDE SEQUENCE</scope>
    <source>
        <strain evidence="2">TCM</strain>
    </source>
</reference>
<organism evidence="2 3">
    <name type="scientific">Acinetobacter pittii</name>
    <name type="common">Acinetobacter genomosp. 3</name>
    <dbReference type="NCBI Taxonomy" id="48296"/>
    <lineage>
        <taxon>Bacteria</taxon>
        <taxon>Pseudomonadati</taxon>
        <taxon>Pseudomonadota</taxon>
        <taxon>Gammaproteobacteria</taxon>
        <taxon>Moraxellales</taxon>
        <taxon>Moraxellaceae</taxon>
        <taxon>Acinetobacter</taxon>
        <taxon>Acinetobacter calcoaceticus/baumannii complex</taxon>
    </lineage>
</organism>
<dbReference type="Gene3D" id="1.10.10.60">
    <property type="entry name" value="Homeodomain-like"/>
    <property type="match status" value="1"/>
</dbReference>
<feature type="domain" description="DNA binding HTH" evidence="1">
    <location>
        <begin position="33"/>
        <end position="57"/>
    </location>
</feature>
<dbReference type="AlphaFoldDB" id="A0AAE9S965"/>
<accession>A0AAE9S965</accession>
<name>A0AAE9S965_ACIPI</name>
<dbReference type="InterPro" id="IPR009057">
    <property type="entry name" value="Homeodomain-like_sf"/>
</dbReference>
<gene>
    <name evidence="2" type="ORF">MWH18_04515</name>
</gene>
<evidence type="ECO:0000313" key="2">
    <source>
        <dbReference type="EMBL" id="USU95531.1"/>
    </source>
</evidence>
<dbReference type="EMBL" id="CP095407">
    <property type="protein sequence ID" value="USU95531.1"/>
    <property type="molecule type" value="Genomic_DNA"/>
</dbReference>
<dbReference type="SUPFAM" id="SSF46689">
    <property type="entry name" value="Homeodomain-like"/>
    <property type="match status" value="1"/>
</dbReference>
<protein>
    <submittedName>
        <fullName evidence="2">Fis family transcriptional regulator</fullName>
    </submittedName>
</protein>
<proteinExistence type="predicted"/>
<dbReference type="GO" id="GO:0043565">
    <property type="term" value="F:sequence-specific DNA binding"/>
    <property type="evidence" value="ECO:0007669"/>
    <property type="project" value="InterPro"/>
</dbReference>
<evidence type="ECO:0000259" key="1">
    <source>
        <dbReference type="Pfam" id="PF02954"/>
    </source>
</evidence>
<dbReference type="InterPro" id="IPR002197">
    <property type="entry name" value="HTH_Fis"/>
</dbReference>